<reference evidence="2 3" key="1">
    <citation type="submission" date="2013-09" db="EMBL/GenBank/DDBJ databases">
        <authorList>
            <person name="Durkin A.S."/>
            <person name="Haft D.R."/>
            <person name="McCorrison J."/>
            <person name="Torralba M."/>
            <person name="Gillis M."/>
            <person name="Haft D.H."/>
            <person name="Methe B."/>
            <person name="Sutton G."/>
            <person name="Nelson K.E."/>
        </authorList>
    </citation>
    <scope>NUCLEOTIDE SEQUENCE [LARGE SCALE GENOMIC DNA]</scope>
    <source>
        <strain evidence="2 3">BV3C16-1</strain>
    </source>
</reference>
<dbReference type="eggNOG" id="COG0631">
    <property type="taxonomic scope" value="Bacteria"/>
</dbReference>
<evidence type="ECO:0000313" key="2">
    <source>
        <dbReference type="EMBL" id="ERT60209.1"/>
    </source>
</evidence>
<dbReference type="InterPro" id="IPR036457">
    <property type="entry name" value="PPM-type-like_dom_sf"/>
</dbReference>
<dbReference type="Pfam" id="PF13672">
    <property type="entry name" value="PP2C_2"/>
    <property type="match status" value="1"/>
</dbReference>
<dbReference type="AlphaFoldDB" id="U7UMU6"/>
<name>U7UMU6_9FIRM</name>
<dbReference type="EMBL" id="AWXA01000025">
    <property type="protein sequence ID" value="ERT60209.1"/>
    <property type="molecule type" value="Genomic_DNA"/>
</dbReference>
<sequence>MFNKVDIAEAVRGRENLTIYGETKIGLVRSLNEDAFAISEARDIMLVADGMGGYVGGEIASKTVVEAVLYYFNNYTYASTRQLEKAIQYANSCILSKIAIEPSLQGMGTTLSLLTLSEGNAFWGHVGDSRIYLFRDGDLTQITPDHTFVQELLDQGRITQAEAADHPDRHVLTRAVGVDQELEVAVGAFPVRENDRLLLCSDGLTSSLSEEIIVEALSDYRRSEKEIIRRLFDLVYEAGAKDNVTAILATL</sequence>
<gene>
    <name evidence="2" type="ORF">HMPREF1250_0993</name>
</gene>
<dbReference type="STRING" id="1111454.HMPREF1250_0993"/>
<dbReference type="PATRIC" id="fig|1111454.3.peg.976"/>
<dbReference type="SMART" id="SM00332">
    <property type="entry name" value="PP2Cc"/>
    <property type="match status" value="1"/>
</dbReference>
<dbReference type="InterPro" id="IPR001932">
    <property type="entry name" value="PPM-type_phosphatase-like_dom"/>
</dbReference>
<feature type="domain" description="PPM-type phosphatase" evidence="1">
    <location>
        <begin position="18"/>
        <end position="251"/>
    </location>
</feature>
<dbReference type="SUPFAM" id="SSF81606">
    <property type="entry name" value="PP2C-like"/>
    <property type="match status" value="1"/>
</dbReference>
<keyword evidence="3" id="KW-1185">Reference proteome</keyword>
<comment type="caution">
    <text evidence="2">The sequence shown here is derived from an EMBL/GenBank/DDBJ whole genome shotgun (WGS) entry which is preliminary data.</text>
</comment>
<dbReference type="PROSITE" id="PS51746">
    <property type="entry name" value="PPM_2"/>
    <property type="match status" value="1"/>
</dbReference>
<dbReference type="NCBIfam" id="NF033484">
    <property type="entry name" value="Stp1_PP2C_phos"/>
    <property type="match status" value="1"/>
</dbReference>
<evidence type="ECO:0000313" key="3">
    <source>
        <dbReference type="Proteomes" id="UP000017090"/>
    </source>
</evidence>
<dbReference type="SMART" id="SM00331">
    <property type="entry name" value="PP2C_SIG"/>
    <property type="match status" value="1"/>
</dbReference>
<dbReference type="Proteomes" id="UP000017090">
    <property type="component" value="Unassembled WGS sequence"/>
</dbReference>
<organism evidence="2 3">
    <name type="scientific">Megasphaera vaginalis</name>
    <name type="common">ex Srinivasan et al. 2021</name>
    <dbReference type="NCBI Taxonomy" id="1111454"/>
    <lineage>
        <taxon>Bacteria</taxon>
        <taxon>Bacillati</taxon>
        <taxon>Bacillota</taxon>
        <taxon>Negativicutes</taxon>
        <taxon>Veillonellales</taxon>
        <taxon>Veillonellaceae</taxon>
        <taxon>Megasphaera</taxon>
    </lineage>
</organism>
<dbReference type="Gene3D" id="3.60.40.10">
    <property type="entry name" value="PPM-type phosphatase domain"/>
    <property type="match status" value="1"/>
</dbReference>
<accession>U7UMU6</accession>
<evidence type="ECO:0000259" key="1">
    <source>
        <dbReference type="PROSITE" id="PS51746"/>
    </source>
</evidence>
<dbReference type="CDD" id="cd00143">
    <property type="entry name" value="PP2Cc"/>
    <property type="match status" value="1"/>
</dbReference>
<protein>
    <submittedName>
        <fullName evidence="2">Phosphoprotein phosphatase</fullName>
    </submittedName>
</protein>
<proteinExistence type="predicted"/>